<dbReference type="Pfam" id="PF02643">
    <property type="entry name" value="DUF192"/>
    <property type="match status" value="1"/>
</dbReference>
<dbReference type="Proteomes" id="UP000178892">
    <property type="component" value="Unassembled WGS sequence"/>
</dbReference>
<proteinExistence type="predicted"/>
<dbReference type="STRING" id="1817825.A2720_02545"/>
<feature type="signal peptide" evidence="1">
    <location>
        <begin position="1"/>
        <end position="17"/>
    </location>
</feature>
<comment type="caution">
    <text evidence="2">The sequence shown here is derived from an EMBL/GenBank/DDBJ whole genome shotgun (WGS) entry which is preliminary data.</text>
</comment>
<evidence type="ECO:0000313" key="2">
    <source>
        <dbReference type="EMBL" id="OGE81395.1"/>
    </source>
</evidence>
<reference evidence="2 3" key="1">
    <citation type="journal article" date="2016" name="Nat. Commun.">
        <title>Thousands of microbial genomes shed light on interconnected biogeochemical processes in an aquifer system.</title>
        <authorList>
            <person name="Anantharaman K."/>
            <person name="Brown C.T."/>
            <person name="Hug L.A."/>
            <person name="Sharon I."/>
            <person name="Castelle C.J."/>
            <person name="Probst A.J."/>
            <person name="Thomas B.C."/>
            <person name="Singh A."/>
            <person name="Wilkins M.J."/>
            <person name="Karaoz U."/>
            <person name="Brodie E.L."/>
            <person name="Williams K.H."/>
            <person name="Hubbard S.S."/>
            <person name="Banfield J.F."/>
        </authorList>
    </citation>
    <scope>NUCLEOTIDE SEQUENCE [LARGE SCALE GENOMIC DNA]</scope>
</reference>
<evidence type="ECO:0000313" key="3">
    <source>
        <dbReference type="Proteomes" id="UP000178892"/>
    </source>
</evidence>
<accession>A0A1F5NUQ0</accession>
<dbReference type="AlphaFoldDB" id="A0A1F5NUQ0"/>
<organism evidence="2 3">
    <name type="scientific">Candidatus Doudnabacteria bacterium RIFCSPHIGHO2_01_FULL_46_24</name>
    <dbReference type="NCBI Taxonomy" id="1817825"/>
    <lineage>
        <taxon>Bacteria</taxon>
        <taxon>Candidatus Doudnaibacteriota</taxon>
    </lineage>
</organism>
<gene>
    <name evidence="2" type="ORF">A2720_02545</name>
</gene>
<dbReference type="PANTHER" id="PTHR37953:SF1">
    <property type="entry name" value="UPF0127 PROTEIN MJ1496"/>
    <property type="match status" value="1"/>
</dbReference>
<evidence type="ECO:0008006" key="4">
    <source>
        <dbReference type="Google" id="ProtNLM"/>
    </source>
</evidence>
<dbReference type="PROSITE" id="PS51257">
    <property type="entry name" value="PROKAR_LIPOPROTEIN"/>
    <property type="match status" value="1"/>
</dbReference>
<keyword evidence="1" id="KW-0732">Signal</keyword>
<dbReference type="EMBL" id="MFEL01000008">
    <property type="protein sequence ID" value="OGE81395.1"/>
    <property type="molecule type" value="Genomic_DNA"/>
</dbReference>
<feature type="chain" id="PRO_5009520204" description="DUF192 domain-containing protein" evidence="1">
    <location>
        <begin position="18"/>
        <end position="159"/>
    </location>
</feature>
<dbReference type="InterPro" id="IPR038695">
    <property type="entry name" value="Saro_0823-like_sf"/>
</dbReference>
<dbReference type="PANTHER" id="PTHR37953">
    <property type="entry name" value="UPF0127 PROTEIN MJ1496"/>
    <property type="match status" value="1"/>
</dbReference>
<dbReference type="Gene3D" id="2.60.120.1140">
    <property type="entry name" value="Protein of unknown function DUF192"/>
    <property type="match status" value="1"/>
</dbReference>
<protein>
    <recommendedName>
        <fullName evidence="4">DUF192 domain-containing protein</fullName>
    </recommendedName>
</protein>
<name>A0A1F5NUQ0_9BACT</name>
<dbReference type="InterPro" id="IPR003795">
    <property type="entry name" value="DUF192"/>
</dbReference>
<sequence>MASRKFLILLLASAFIAASCNQIVLWKPQQQAQPEEAQPIIEIGGKELTVELADTVEKQLLGLSGRESLPQNGGMLFIFSESHRYTFWMKNMNFPLDIIWIKDGRVFEINANAQPEPGVKDSELKIFIPSQAVDRVLEVNAGWTSENNINPGDEVMFRF</sequence>
<evidence type="ECO:0000256" key="1">
    <source>
        <dbReference type="SAM" id="SignalP"/>
    </source>
</evidence>